<reference evidence="2" key="1">
    <citation type="journal article" date="2012" name="PLoS ONE">
        <title>Comparative analysis of genome sequences covering the seven cronobacter species.</title>
        <authorList>
            <person name="Joseph S."/>
            <person name="Desai P."/>
            <person name="Ji Y."/>
            <person name="Cummings C.A."/>
            <person name="Shih R."/>
            <person name="Degoricija L."/>
            <person name="Rico A."/>
            <person name="Brzoska P."/>
            <person name="Hamby S.E."/>
            <person name="Masood N."/>
            <person name="Hariri S."/>
            <person name="Sonbol H."/>
            <person name="Chuzhanova N."/>
            <person name="McClelland M."/>
            <person name="Furtado M.R."/>
            <person name="Forsythe S.J."/>
        </authorList>
    </citation>
    <scope>NUCLEOTIDE SEQUENCE [LARGE SCALE GENOMIC DNA]</scope>
    <source>
        <strain evidence="2">1210</strain>
    </source>
</reference>
<gene>
    <name evidence="1" type="ORF">BN134_3868</name>
</gene>
<sequence length="43" mass="4701">MLAATPDDREPASIIRRSKKLLPQRYSITLNKSGFDATGGSHT</sequence>
<keyword evidence="2" id="KW-1185">Reference proteome</keyword>
<dbReference type="EMBL" id="CAKZ01000177">
    <property type="protein sequence ID" value="CCJ83095.1"/>
    <property type="molecule type" value="Genomic_DNA"/>
</dbReference>
<protein>
    <submittedName>
        <fullName evidence="1">Uncharacterized protein</fullName>
    </submittedName>
</protein>
<dbReference type="Proteomes" id="UP000009342">
    <property type="component" value="Unassembled WGS sequence"/>
</dbReference>
<evidence type="ECO:0000313" key="2">
    <source>
        <dbReference type="Proteomes" id="UP000009342"/>
    </source>
</evidence>
<name>A0ABM9QC18_9ENTR</name>
<evidence type="ECO:0000313" key="1">
    <source>
        <dbReference type="EMBL" id="CCJ83095.1"/>
    </source>
</evidence>
<comment type="caution">
    <text evidence="1">The sequence shown here is derived from an EMBL/GenBank/DDBJ whole genome shotgun (WGS) entry which is preliminary data.</text>
</comment>
<organism evidence="1 2">
    <name type="scientific">Cronobacter dublinensis 1210</name>
    <dbReference type="NCBI Taxonomy" id="1208656"/>
    <lineage>
        <taxon>Bacteria</taxon>
        <taxon>Pseudomonadati</taxon>
        <taxon>Pseudomonadota</taxon>
        <taxon>Gammaproteobacteria</taxon>
        <taxon>Enterobacterales</taxon>
        <taxon>Enterobacteriaceae</taxon>
        <taxon>Cronobacter</taxon>
    </lineage>
</organism>
<proteinExistence type="predicted"/>
<accession>A0ABM9QC18</accession>